<evidence type="ECO:0000256" key="2">
    <source>
        <dbReference type="ARBA" id="ARBA00004584"/>
    </source>
</evidence>
<sequence length="869" mass="100073">MLSGAPLRLAWRHRDLLEYRDQRGTYEAFVHNLGLLLFWQSLNVYTVMATPRNTRRSQLRSRISQGSDSYQTNLLAWKVKAEPGNSKCVLKDSSAVEDSTHADDQAEDDLRIAVEYFQRGPRKASLNKEKILEKRLKTLENVAWKNGLAPETIDILLNVALSGKFGNAINTRILKCMIPETLISEDSVVKAVSWLCVGKCSGNIKVLFYRWLVAMFDFIDRKKQISLLYGFFFASLQDDALCPYVCHLLYLLTKKENVKPFRVRKLLDLQVKMGMQPHLQALLSLYKFFAPTLISVSLPVRRKIYFNNSKNLWASALIAVKQRNQGAFPEPPKLILGPSKGRSLKRKWSSHSVIPALNSANIECRGKKHLSDFLRSEISLPIEQLQSFPQLLQNIHCLELPSQMISVLNSSLLLHYINCVSDEAILLRLSYWLSQTLQEECIWYNINNYEQEKEFTNFLDIVIRVQCFLQEGFYSCEAFLYKSLPLWDGFSCRSQFLQLLTWIPFISFSEVKPLFFDHLAPLFFTSTIYFKCSVLQSLTELLQNWLLWLSMDDHVQPVTSSPLETTLGGSMDSVFQLIDYVGWLSVIAIRLESNSTLLLHFILDFYEKVCNIYINYDLPILVLFPTAIFHSALLSLDASILNQLCYIIYRYRNNLTAAKKNNLLKKEKSEFSLSSKICQEFNYYLTVMVHCLWMSTPFEKGVYIDPQILENTEVTEYRNSLNLVHHPSLLSYAACFLLQESPEERTVDVSSIRGKKWNRYLDYLFSEGFQGLKLFIKSSIHCSSYGSHYANSLISQVKKCNKILKNSSMHHNGSISELEFLVNDAFSTLFADTCMKSSNTIKGLYLALKKNEIMEFGGKQKELEKCYTE</sequence>
<keyword evidence="6" id="KW-0137">Centromere</keyword>
<dbReference type="Pfam" id="PF07778">
    <property type="entry name" value="CENP-I"/>
    <property type="match status" value="1"/>
</dbReference>
<dbReference type="GO" id="GO:0000939">
    <property type="term" value="C:inner kinetochore"/>
    <property type="evidence" value="ECO:0007669"/>
    <property type="project" value="TreeGrafter"/>
</dbReference>
<evidence type="ECO:0000256" key="6">
    <source>
        <dbReference type="ARBA" id="ARBA00023328"/>
    </source>
</evidence>
<reference evidence="8" key="1">
    <citation type="journal article" date="2013" name="Nat. Biotechnol.">
        <title>Chinese hamster genome sequenced from sorted chromosomes.</title>
        <authorList>
            <person name="Brinkrolf K."/>
            <person name="Rupp O."/>
            <person name="Laux H."/>
            <person name="Kollin F."/>
            <person name="Ernst W."/>
            <person name="Linke B."/>
            <person name="Kofler R."/>
            <person name="Romand S."/>
            <person name="Hesse F."/>
            <person name="Budach W.E."/>
            <person name="Galosy S."/>
            <person name="Muller D."/>
            <person name="Noll T."/>
            <person name="Wienberg J."/>
            <person name="Jostock T."/>
            <person name="Leonard M."/>
            <person name="Grillari J."/>
            <person name="Tauch A."/>
            <person name="Goesmann A."/>
            <person name="Helk B."/>
            <person name="Mott J.E."/>
            <person name="Puhler A."/>
            <person name="Borth N."/>
        </authorList>
    </citation>
    <scope>NUCLEOTIDE SEQUENCE [LARGE SCALE GENOMIC DNA]</scope>
    <source>
        <strain evidence="8">17A/GY</strain>
    </source>
</reference>
<comment type="subcellular location">
    <subcellularLocation>
        <location evidence="2">Chromosome</location>
        <location evidence="2">Centromere</location>
    </subcellularLocation>
    <subcellularLocation>
        <location evidence="1">Nucleus</location>
    </subcellularLocation>
</comment>
<dbReference type="GO" id="GO:0000070">
    <property type="term" value="P:mitotic sister chromatid segregation"/>
    <property type="evidence" value="ECO:0007669"/>
    <property type="project" value="TreeGrafter"/>
</dbReference>
<dbReference type="AlphaFoldDB" id="A0A061HYP6"/>
<dbReference type="EMBL" id="KE683135">
    <property type="protein sequence ID" value="ERE65840.1"/>
    <property type="molecule type" value="Genomic_DNA"/>
</dbReference>
<dbReference type="InterPro" id="IPR012485">
    <property type="entry name" value="CENP-I"/>
</dbReference>
<keyword evidence="4" id="KW-0158">Chromosome</keyword>
<dbReference type="GO" id="GO:0005634">
    <property type="term" value="C:nucleus"/>
    <property type="evidence" value="ECO:0007669"/>
    <property type="project" value="UniProtKB-SubCell"/>
</dbReference>
<organism evidence="7 8">
    <name type="scientific">Cricetulus griseus</name>
    <name type="common">Chinese hamster</name>
    <name type="synonym">Cricetulus barabensis griseus</name>
    <dbReference type="NCBI Taxonomy" id="10029"/>
    <lineage>
        <taxon>Eukaryota</taxon>
        <taxon>Metazoa</taxon>
        <taxon>Chordata</taxon>
        <taxon>Craniata</taxon>
        <taxon>Vertebrata</taxon>
        <taxon>Euteleostomi</taxon>
        <taxon>Mammalia</taxon>
        <taxon>Eutheria</taxon>
        <taxon>Euarchontoglires</taxon>
        <taxon>Glires</taxon>
        <taxon>Rodentia</taxon>
        <taxon>Myomorpha</taxon>
        <taxon>Muroidea</taxon>
        <taxon>Cricetidae</taxon>
        <taxon>Cricetinae</taxon>
        <taxon>Cricetulus</taxon>
    </lineage>
</organism>
<evidence type="ECO:0000256" key="3">
    <source>
        <dbReference type="ARBA" id="ARBA00005470"/>
    </source>
</evidence>
<protein>
    <submittedName>
        <fullName evidence="7">Centromere protein I-like protein</fullName>
    </submittedName>
</protein>
<dbReference type="GO" id="GO:0034080">
    <property type="term" value="P:CENP-A containing chromatin assembly"/>
    <property type="evidence" value="ECO:0007669"/>
    <property type="project" value="TreeGrafter"/>
</dbReference>
<proteinExistence type="inferred from homology"/>
<evidence type="ECO:0000256" key="1">
    <source>
        <dbReference type="ARBA" id="ARBA00004123"/>
    </source>
</evidence>
<name>A0A061HYP6_CRIGR</name>
<comment type="similarity">
    <text evidence="3">Belongs to the CENP-I/CTF3 family.</text>
</comment>
<keyword evidence="5" id="KW-0539">Nucleus</keyword>
<evidence type="ECO:0000256" key="4">
    <source>
        <dbReference type="ARBA" id="ARBA00022454"/>
    </source>
</evidence>
<evidence type="ECO:0000313" key="8">
    <source>
        <dbReference type="Proteomes" id="UP000030759"/>
    </source>
</evidence>
<dbReference type="PANTHER" id="PTHR48208:SF2">
    <property type="entry name" value="CENTROMERE PROTEIN I"/>
    <property type="match status" value="1"/>
</dbReference>
<gene>
    <name evidence="7" type="ORF">H671_xg19901</name>
</gene>
<dbReference type="PANTHER" id="PTHR48208">
    <property type="entry name" value="CENTROMERE PROTEIN I"/>
    <property type="match status" value="1"/>
</dbReference>
<evidence type="ECO:0000256" key="5">
    <source>
        <dbReference type="ARBA" id="ARBA00023242"/>
    </source>
</evidence>
<dbReference type="Proteomes" id="UP000030759">
    <property type="component" value="Unassembled WGS sequence"/>
</dbReference>
<evidence type="ECO:0000313" key="7">
    <source>
        <dbReference type="EMBL" id="ERE65840.1"/>
    </source>
</evidence>
<accession>A0A061HYP6</accession>